<keyword evidence="2" id="KW-1185">Reference proteome</keyword>
<evidence type="ECO:0000313" key="2">
    <source>
        <dbReference type="Proteomes" id="UP000441797"/>
    </source>
</evidence>
<protein>
    <submittedName>
        <fullName evidence="1">Uncharacterized protein</fullName>
    </submittedName>
</protein>
<evidence type="ECO:0000313" key="1">
    <source>
        <dbReference type="EMBL" id="MUL38419.1"/>
    </source>
</evidence>
<gene>
    <name evidence="1" type="ORF">BWI75_19315</name>
</gene>
<accession>A0A6N8FZX9</accession>
<dbReference type="AlphaFoldDB" id="A0A6N8FZX9"/>
<name>A0A6N8FZX9_9CHRO</name>
<reference evidence="1 2" key="1">
    <citation type="journal article" date="2019" name="Front. Microbiol.">
        <title>Genomic Features for Desiccation Tolerance and Sugar Biosynthesis in the Extremophile Gloeocapsopsis sp. UTEX B3054.</title>
        <authorList>
            <person name="Urrejola C."/>
            <person name="Alcorta J."/>
            <person name="Salas L."/>
            <person name="Vasquez M."/>
            <person name="Polz M.F."/>
            <person name="Vicuna R."/>
            <person name="Diez B."/>
        </authorList>
    </citation>
    <scope>NUCLEOTIDE SEQUENCE [LARGE SCALE GENOMIC DNA]</scope>
    <source>
        <strain evidence="1 2">1H9</strain>
    </source>
</reference>
<organism evidence="1 2">
    <name type="scientific">Gloeocapsopsis dulcis AAB1 = 1H9</name>
    <dbReference type="NCBI Taxonomy" id="1433147"/>
    <lineage>
        <taxon>Bacteria</taxon>
        <taxon>Bacillati</taxon>
        <taxon>Cyanobacteriota</taxon>
        <taxon>Cyanophyceae</taxon>
        <taxon>Oscillatoriophycideae</taxon>
        <taxon>Chroococcales</taxon>
        <taxon>Chroococcaceae</taxon>
        <taxon>Gloeocapsopsis</taxon>
        <taxon>Gloeocapsopsis dulcis</taxon>
    </lineage>
</organism>
<dbReference type="Proteomes" id="UP000441797">
    <property type="component" value="Unassembled WGS sequence"/>
</dbReference>
<comment type="caution">
    <text evidence="1">The sequence shown here is derived from an EMBL/GenBank/DDBJ whole genome shotgun (WGS) entry which is preliminary data.</text>
</comment>
<proteinExistence type="predicted"/>
<dbReference type="EMBL" id="NAPY01000039">
    <property type="protein sequence ID" value="MUL38419.1"/>
    <property type="molecule type" value="Genomic_DNA"/>
</dbReference>
<sequence length="68" mass="7790">MFAQELLNYARRLDRGENTNSTSSIDNVHNQKALDMLKETLNYPTNSFCKGKAIIKEVISIMENVQNQ</sequence>